<reference evidence="13" key="1">
    <citation type="submission" date="2016-10" db="EMBL/GenBank/DDBJ databases">
        <authorList>
            <person name="Varghese N."/>
            <person name="Submissions S."/>
        </authorList>
    </citation>
    <scope>NUCLEOTIDE SEQUENCE [LARGE SCALE GENOMIC DNA]</scope>
    <source>
        <strain evidence="13">BL47</strain>
    </source>
</reference>
<comment type="subcellular location">
    <subcellularLocation>
        <location evidence="1">Cell membrane</location>
        <topology evidence="1">Multi-pass membrane protein</topology>
    </subcellularLocation>
</comment>
<dbReference type="GO" id="GO:0005886">
    <property type="term" value="C:plasma membrane"/>
    <property type="evidence" value="ECO:0007669"/>
    <property type="project" value="UniProtKB-SubCell"/>
</dbReference>
<accession>A0A1H0L3E0</accession>
<evidence type="ECO:0000313" key="12">
    <source>
        <dbReference type="EMBL" id="SDO62747.1"/>
    </source>
</evidence>
<protein>
    <submittedName>
        <fullName evidence="12">Putative ATP-binding cassette transporter</fullName>
    </submittedName>
</protein>
<feature type="region of interest" description="Disordered" evidence="8">
    <location>
        <begin position="1"/>
        <end position="23"/>
    </location>
</feature>
<keyword evidence="4" id="KW-0547">Nucleotide-binding</keyword>
<feature type="transmembrane region" description="Helical" evidence="9">
    <location>
        <begin position="211"/>
        <end position="230"/>
    </location>
</feature>
<dbReference type="InterPro" id="IPR050835">
    <property type="entry name" value="ABC_transporter_sub-D"/>
</dbReference>
<dbReference type="PANTHER" id="PTHR11384:SF59">
    <property type="entry name" value="LYSOSOMAL COBALAMIN TRANSPORTER ABCD4"/>
    <property type="match status" value="1"/>
</dbReference>
<feature type="transmembrane region" description="Helical" evidence="9">
    <location>
        <begin position="52"/>
        <end position="72"/>
    </location>
</feature>
<dbReference type="SUPFAM" id="SSF52540">
    <property type="entry name" value="P-loop containing nucleoside triphosphate hydrolases"/>
    <property type="match status" value="1"/>
</dbReference>
<evidence type="ECO:0000313" key="13">
    <source>
        <dbReference type="Proteomes" id="UP000198704"/>
    </source>
</evidence>
<evidence type="ECO:0000256" key="6">
    <source>
        <dbReference type="ARBA" id="ARBA00022989"/>
    </source>
</evidence>
<dbReference type="RefSeq" id="WP_091722738.1">
    <property type="nucleotide sequence ID" value="NZ_FNHS01000031.1"/>
</dbReference>
<dbReference type="Pfam" id="PF00005">
    <property type="entry name" value="ABC_tran"/>
    <property type="match status" value="1"/>
</dbReference>
<dbReference type="InterPro" id="IPR036640">
    <property type="entry name" value="ABC1_TM_sf"/>
</dbReference>
<dbReference type="Proteomes" id="UP000198704">
    <property type="component" value="Unassembled WGS sequence"/>
</dbReference>
<dbReference type="Gene3D" id="3.40.50.300">
    <property type="entry name" value="P-loop containing nucleotide triphosphate hydrolases"/>
    <property type="match status" value="1"/>
</dbReference>
<dbReference type="Pfam" id="PF06472">
    <property type="entry name" value="ABC_membrane_2"/>
    <property type="match status" value="1"/>
</dbReference>
<name>A0A1H0L3E0_9HYPH</name>
<evidence type="ECO:0000259" key="10">
    <source>
        <dbReference type="PROSITE" id="PS50893"/>
    </source>
</evidence>
<evidence type="ECO:0000256" key="5">
    <source>
        <dbReference type="ARBA" id="ARBA00022840"/>
    </source>
</evidence>
<evidence type="ECO:0000256" key="4">
    <source>
        <dbReference type="ARBA" id="ARBA00022741"/>
    </source>
</evidence>
<dbReference type="InterPro" id="IPR027417">
    <property type="entry name" value="P-loop_NTPase"/>
</dbReference>
<sequence>MSTVRPIDDGQPEARASRPAGAAESAIPPLAKLRHFGRLTFGFWLTRSALRAWALVGVNLAAQSLMVYTSVLSTRYTKALYDMLAERALDRLPGVLGLLAVVLGAAIVQTVIAFSVPEAIAFAWRQWLTGHYVARWLHSGAYYETQRRDLLDNPDQRIAEDVEAFTKTMVQLVFALIQVASMGITFGIILWSASGAGAITLGPVSLHIPGLLLWATVAWTILHTAAVLGAGRRLPRLVAEGQHRAADFRFKLIQVRRSAEQVALLHGAAAEQAALTARFSAIRTNFFAQIVQTVKIQVTNATIGQVNSLFPLLLILPRYIAGELSLGDLFQTQRSMEQFHATIAYFAQAASTIQVLRGTIRRLRAFDAVLDAVPSRPAPDRPRNEATVLAVEALTIGRPGGAPLLSLPAWRVAPGQRWLIRGPSGIGKSTLLRALAGIWPETKGRLTMPLREATLFMPQVPYLPVGSLREAITYPSPNPVPDAVLRDLLGRVGLGDWAADLDRTAEWDQHLSPGEQQRLAFLRPLLLRPTLILLDEATSALDPGNARAMYALLLEALPGLTLISVAHSDVLDDFHTHRLVLGEPNDACEQAA</sequence>
<dbReference type="GO" id="GO:0016887">
    <property type="term" value="F:ATP hydrolysis activity"/>
    <property type="evidence" value="ECO:0007669"/>
    <property type="project" value="InterPro"/>
</dbReference>
<keyword evidence="5 12" id="KW-0067">ATP-binding</keyword>
<feature type="transmembrane region" description="Helical" evidence="9">
    <location>
        <begin position="172"/>
        <end position="191"/>
    </location>
</feature>
<dbReference type="SMART" id="SM00382">
    <property type="entry name" value="AAA"/>
    <property type="match status" value="1"/>
</dbReference>
<evidence type="ECO:0000259" key="11">
    <source>
        <dbReference type="PROSITE" id="PS50929"/>
    </source>
</evidence>
<feature type="domain" description="ABC transporter" evidence="10">
    <location>
        <begin position="389"/>
        <end position="592"/>
    </location>
</feature>
<dbReference type="GO" id="GO:0005524">
    <property type="term" value="F:ATP binding"/>
    <property type="evidence" value="ECO:0007669"/>
    <property type="project" value="UniProtKB-KW"/>
</dbReference>
<keyword evidence="2" id="KW-0813">Transport</keyword>
<evidence type="ECO:0000256" key="1">
    <source>
        <dbReference type="ARBA" id="ARBA00004651"/>
    </source>
</evidence>
<feature type="domain" description="ABC transmembrane type-1" evidence="11">
    <location>
        <begin position="65"/>
        <end position="354"/>
    </location>
</feature>
<evidence type="ECO:0000256" key="8">
    <source>
        <dbReference type="SAM" id="MobiDB-lite"/>
    </source>
</evidence>
<dbReference type="InterPro" id="IPR003593">
    <property type="entry name" value="AAA+_ATPase"/>
</dbReference>
<evidence type="ECO:0000256" key="9">
    <source>
        <dbReference type="SAM" id="Phobius"/>
    </source>
</evidence>
<dbReference type="PROSITE" id="PS50929">
    <property type="entry name" value="ABC_TM1F"/>
    <property type="match status" value="1"/>
</dbReference>
<evidence type="ECO:0000256" key="2">
    <source>
        <dbReference type="ARBA" id="ARBA00022448"/>
    </source>
</evidence>
<dbReference type="AlphaFoldDB" id="A0A1H0L3E0"/>
<feature type="transmembrane region" description="Helical" evidence="9">
    <location>
        <begin position="92"/>
        <end position="116"/>
    </location>
</feature>
<keyword evidence="6 9" id="KW-1133">Transmembrane helix</keyword>
<evidence type="ECO:0000256" key="3">
    <source>
        <dbReference type="ARBA" id="ARBA00022692"/>
    </source>
</evidence>
<dbReference type="PROSITE" id="PS50893">
    <property type="entry name" value="ABC_TRANSPORTER_2"/>
    <property type="match status" value="1"/>
</dbReference>
<dbReference type="GO" id="GO:0140359">
    <property type="term" value="F:ABC-type transporter activity"/>
    <property type="evidence" value="ECO:0007669"/>
    <property type="project" value="InterPro"/>
</dbReference>
<keyword evidence="7 9" id="KW-0472">Membrane</keyword>
<dbReference type="InterPro" id="IPR011527">
    <property type="entry name" value="ABC1_TM_dom"/>
</dbReference>
<dbReference type="InterPro" id="IPR003439">
    <property type="entry name" value="ABC_transporter-like_ATP-bd"/>
</dbReference>
<evidence type="ECO:0000256" key="7">
    <source>
        <dbReference type="ARBA" id="ARBA00023136"/>
    </source>
</evidence>
<organism evidence="12 13">
    <name type="scientific">Methylobacterium phyllostachyos</name>
    <dbReference type="NCBI Taxonomy" id="582672"/>
    <lineage>
        <taxon>Bacteria</taxon>
        <taxon>Pseudomonadati</taxon>
        <taxon>Pseudomonadota</taxon>
        <taxon>Alphaproteobacteria</taxon>
        <taxon>Hyphomicrobiales</taxon>
        <taxon>Methylobacteriaceae</taxon>
        <taxon>Methylobacterium</taxon>
    </lineage>
</organism>
<proteinExistence type="predicted"/>
<dbReference type="PANTHER" id="PTHR11384">
    <property type="entry name" value="ATP-BINDING CASSETTE, SUB-FAMILY D MEMBER"/>
    <property type="match status" value="1"/>
</dbReference>
<dbReference type="OrthoDB" id="9810134at2"/>
<keyword evidence="13" id="KW-1185">Reference proteome</keyword>
<dbReference type="SUPFAM" id="SSF90123">
    <property type="entry name" value="ABC transporter transmembrane region"/>
    <property type="match status" value="1"/>
</dbReference>
<dbReference type="Gene3D" id="1.20.1560.10">
    <property type="entry name" value="ABC transporter type 1, transmembrane domain"/>
    <property type="match status" value="1"/>
</dbReference>
<dbReference type="STRING" id="582672.SAMN05216360_1315"/>
<keyword evidence="3 9" id="KW-0812">Transmembrane</keyword>
<dbReference type="EMBL" id="FNHS01000031">
    <property type="protein sequence ID" value="SDO62747.1"/>
    <property type="molecule type" value="Genomic_DNA"/>
</dbReference>
<gene>
    <name evidence="12" type="ORF">SAMN05216360_1315</name>
</gene>